<organism evidence="2 3">
    <name type="scientific">Chara braunii</name>
    <name type="common">Braun's stonewort</name>
    <dbReference type="NCBI Taxonomy" id="69332"/>
    <lineage>
        <taxon>Eukaryota</taxon>
        <taxon>Viridiplantae</taxon>
        <taxon>Streptophyta</taxon>
        <taxon>Charophyceae</taxon>
        <taxon>Charales</taxon>
        <taxon>Characeae</taxon>
        <taxon>Chara</taxon>
    </lineage>
</organism>
<dbReference type="Gramene" id="GBG82324">
    <property type="protein sequence ID" value="GBG82324"/>
    <property type="gene ID" value="CBR_g34607"/>
</dbReference>
<dbReference type="EMBL" id="BFEA01000403">
    <property type="protein sequence ID" value="GBG82324.1"/>
    <property type="molecule type" value="Genomic_DNA"/>
</dbReference>
<comment type="caution">
    <text evidence="2">The sequence shown here is derived from an EMBL/GenBank/DDBJ whole genome shotgun (WGS) entry which is preliminary data.</text>
</comment>
<feature type="region of interest" description="Disordered" evidence="1">
    <location>
        <begin position="71"/>
        <end position="97"/>
    </location>
</feature>
<evidence type="ECO:0000313" key="3">
    <source>
        <dbReference type="Proteomes" id="UP000265515"/>
    </source>
</evidence>
<dbReference type="AlphaFoldDB" id="A0A388LJ19"/>
<protein>
    <submittedName>
        <fullName evidence="2">Uncharacterized protein</fullName>
    </submittedName>
</protein>
<evidence type="ECO:0000256" key="1">
    <source>
        <dbReference type="SAM" id="MobiDB-lite"/>
    </source>
</evidence>
<gene>
    <name evidence="2" type="ORF">CBR_g34607</name>
</gene>
<accession>A0A388LJ19</accession>
<evidence type="ECO:0000313" key="2">
    <source>
        <dbReference type="EMBL" id="GBG82324.1"/>
    </source>
</evidence>
<feature type="region of interest" description="Disordered" evidence="1">
    <location>
        <begin position="115"/>
        <end position="210"/>
    </location>
</feature>
<proteinExistence type="predicted"/>
<name>A0A388LJ19_CHABU</name>
<sequence>MGFWHERACAGRPDSAKWKQRSFRVWVVVSAEGTFRRLAAFRTLFTLGRDLRNQLQYRYGLLASEDDCGENTKNSNNISYSDVKDGDGVNNNKDGGADVQGCTKMGVILQVDAEDNGDVNNNNNNNNNNNDNNNINYNNNDKNDGAQGLKLGKIGEGGGKDDSNINNDGVNNNGDNDDNINNNNRNNNNNNSGDEGGGNIHGINMKGVML</sequence>
<feature type="compositionally biased region" description="Low complexity" evidence="1">
    <location>
        <begin position="164"/>
        <end position="193"/>
    </location>
</feature>
<feature type="compositionally biased region" description="Low complexity" evidence="1">
    <location>
        <begin position="118"/>
        <end position="140"/>
    </location>
</feature>
<reference evidence="2 3" key="1">
    <citation type="journal article" date="2018" name="Cell">
        <title>The Chara Genome: Secondary Complexity and Implications for Plant Terrestrialization.</title>
        <authorList>
            <person name="Nishiyama T."/>
            <person name="Sakayama H."/>
            <person name="Vries J.D."/>
            <person name="Buschmann H."/>
            <person name="Saint-Marcoux D."/>
            <person name="Ullrich K.K."/>
            <person name="Haas F.B."/>
            <person name="Vanderstraeten L."/>
            <person name="Becker D."/>
            <person name="Lang D."/>
            <person name="Vosolsobe S."/>
            <person name="Rombauts S."/>
            <person name="Wilhelmsson P.K.I."/>
            <person name="Janitza P."/>
            <person name="Kern R."/>
            <person name="Heyl A."/>
            <person name="Rumpler F."/>
            <person name="Villalobos L.I.A.C."/>
            <person name="Clay J.M."/>
            <person name="Skokan R."/>
            <person name="Toyoda A."/>
            <person name="Suzuki Y."/>
            <person name="Kagoshima H."/>
            <person name="Schijlen E."/>
            <person name="Tajeshwar N."/>
            <person name="Catarino B."/>
            <person name="Hetherington A.J."/>
            <person name="Saltykova A."/>
            <person name="Bonnot C."/>
            <person name="Breuninger H."/>
            <person name="Symeonidi A."/>
            <person name="Radhakrishnan G.V."/>
            <person name="Van Nieuwerburgh F."/>
            <person name="Deforce D."/>
            <person name="Chang C."/>
            <person name="Karol K.G."/>
            <person name="Hedrich R."/>
            <person name="Ulvskov P."/>
            <person name="Glockner G."/>
            <person name="Delwiche C.F."/>
            <person name="Petrasek J."/>
            <person name="Van de Peer Y."/>
            <person name="Friml J."/>
            <person name="Beilby M."/>
            <person name="Dolan L."/>
            <person name="Kohara Y."/>
            <person name="Sugano S."/>
            <person name="Fujiyama A."/>
            <person name="Delaux P.-M."/>
            <person name="Quint M."/>
            <person name="TheiBen G."/>
            <person name="Hagemann M."/>
            <person name="Harholt J."/>
            <person name="Dunand C."/>
            <person name="Zachgo S."/>
            <person name="Langdale J."/>
            <person name="Maumus F."/>
            <person name="Straeten D.V.D."/>
            <person name="Gould S.B."/>
            <person name="Rensing S.A."/>
        </authorList>
    </citation>
    <scope>NUCLEOTIDE SEQUENCE [LARGE SCALE GENOMIC DNA]</scope>
    <source>
        <strain evidence="2 3">S276</strain>
    </source>
</reference>
<feature type="compositionally biased region" description="Polar residues" evidence="1">
    <location>
        <begin position="71"/>
        <end position="80"/>
    </location>
</feature>
<keyword evidence="3" id="KW-1185">Reference proteome</keyword>
<dbReference type="Proteomes" id="UP000265515">
    <property type="component" value="Unassembled WGS sequence"/>
</dbReference>